<name>A0ABT4B5D9_9ACTN</name>
<protein>
    <submittedName>
        <fullName evidence="2">Uncharacterized protein</fullName>
    </submittedName>
</protein>
<reference evidence="2" key="1">
    <citation type="submission" date="2022-11" db="EMBL/GenBank/DDBJ databases">
        <authorList>
            <person name="Somphong A."/>
            <person name="Phongsopitanun W."/>
        </authorList>
    </citation>
    <scope>NUCLEOTIDE SEQUENCE</scope>
    <source>
        <strain evidence="2">Pm04-4</strain>
    </source>
</reference>
<gene>
    <name evidence="2" type="ORF">OWR29_27265</name>
</gene>
<accession>A0ABT4B5D9</accession>
<keyword evidence="3" id="KW-1185">Reference proteome</keyword>
<feature type="region of interest" description="Disordered" evidence="1">
    <location>
        <begin position="175"/>
        <end position="207"/>
    </location>
</feature>
<evidence type="ECO:0000313" key="3">
    <source>
        <dbReference type="Proteomes" id="UP001151002"/>
    </source>
</evidence>
<dbReference type="Proteomes" id="UP001151002">
    <property type="component" value="Unassembled WGS sequence"/>
</dbReference>
<comment type="caution">
    <text evidence="2">The sequence shown here is derived from an EMBL/GenBank/DDBJ whole genome shotgun (WGS) entry which is preliminary data.</text>
</comment>
<evidence type="ECO:0000256" key="1">
    <source>
        <dbReference type="SAM" id="MobiDB-lite"/>
    </source>
</evidence>
<organism evidence="2 3">
    <name type="scientific">Paractinoplanes pyxinae</name>
    <dbReference type="NCBI Taxonomy" id="2997416"/>
    <lineage>
        <taxon>Bacteria</taxon>
        <taxon>Bacillati</taxon>
        <taxon>Actinomycetota</taxon>
        <taxon>Actinomycetes</taxon>
        <taxon>Micromonosporales</taxon>
        <taxon>Micromonosporaceae</taxon>
        <taxon>Paractinoplanes</taxon>
    </lineage>
</organism>
<evidence type="ECO:0000313" key="2">
    <source>
        <dbReference type="EMBL" id="MCY1141714.1"/>
    </source>
</evidence>
<dbReference type="EMBL" id="JAPNTZ010000010">
    <property type="protein sequence ID" value="MCY1141714.1"/>
    <property type="molecule type" value="Genomic_DNA"/>
</dbReference>
<dbReference type="RefSeq" id="WP_267566119.1">
    <property type="nucleotide sequence ID" value="NZ_JAPNTZ010000010.1"/>
</dbReference>
<proteinExistence type="predicted"/>
<sequence length="207" mass="22414">MADLRQRAADLPAGLPAAERFRRLGLVPPFEPDVFVAVQPDPYVTSVAPTPVHPAVAAASEELDAARAAFDAANNAWLEARAYREALEQQGDETFGGRVFAPDYIVGEPNPDVDRHRKIVRTAKKAEDEAWQARGEAAKRAEQASSFHTGLAAAVAIDQSAATLAADQAAQDHRLRAAGIHPDNEGEPERRPRRPLIAFGRSRMPRG</sequence>